<name>A0A5B0Q5S7_PUCGR</name>
<dbReference type="Proteomes" id="UP000324748">
    <property type="component" value="Unassembled WGS sequence"/>
</dbReference>
<evidence type="ECO:0000256" key="1">
    <source>
        <dbReference type="SAM" id="SignalP"/>
    </source>
</evidence>
<dbReference type="EMBL" id="VSWC01000028">
    <property type="protein sequence ID" value="KAA1108518.1"/>
    <property type="molecule type" value="Genomic_DNA"/>
</dbReference>
<dbReference type="AlphaFoldDB" id="A0A5B0Q5S7"/>
<comment type="caution">
    <text evidence="2">The sequence shown here is derived from an EMBL/GenBank/DDBJ whole genome shotgun (WGS) entry which is preliminary data.</text>
</comment>
<accession>A0A5B0Q5S7</accession>
<reference evidence="2 3" key="1">
    <citation type="submission" date="2019-05" db="EMBL/GenBank/DDBJ databases">
        <title>Emergence of the Ug99 lineage of the wheat stem rust pathogen through somatic hybridization.</title>
        <authorList>
            <person name="Li F."/>
            <person name="Upadhyaya N.M."/>
            <person name="Sperschneider J."/>
            <person name="Matny O."/>
            <person name="Nguyen-Phuc H."/>
            <person name="Mago R."/>
            <person name="Raley C."/>
            <person name="Miller M.E."/>
            <person name="Silverstein K.A.T."/>
            <person name="Henningsen E."/>
            <person name="Hirsch C.D."/>
            <person name="Visser B."/>
            <person name="Pretorius Z.A."/>
            <person name="Steffenson B.J."/>
            <person name="Schwessinger B."/>
            <person name="Dodds P.N."/>
            <person name="Figueroa M."/>
        </authorList>
    </citation>
    <scope>NUCLEOTIDE SEQUENCE [LARGE SCALE GENOMIC DNA]</scope>
    <source>
        <strain evidence="2">21-0</strain>
    </source>
</reference>
<evidence type="ECO:0000313" key="2">
    <source>
        <dbReference type="EMBL" id="KAA1108518.1"/>
    </source>
</evidence>
<protein>
    <submittedName>
        <fullName evidence="2">Uncharacterized protein</fullName>
    </submittedName>
</protein>
<evidence type="ECO:0000313" key="3">
    <source>
        <dbReference type="Proteomes" id="UP000324748"/>
    </source>
</evidence>
<organism evidence="2 3">
    <name type="scientific">Puccinia graminis f. sp. tritici</name>
    <dbReference type="NCBI Taxonomy" id="56615"/>
    <lineage>
        <taxon>Eukaryota</taxon>
        <taxon>Fungi</taxon>
        <taxon>Dikarya</taxon>
        <taxon>Basidiomycota</taxon>
        <taxon>Pucciniomycotina</taxon>
        <taxon>Pucciniomycetes</taxon>
        <taxon>Pucciniales</taxon>
        <taxon>Pucciniaceae</taxon>
        <taxon>Puccinia</taxon>
    </lineage>
</organism>
<proteinExistence type="predicted"/>
<keyword evidence="1" id="KW-0732">Signal</keyword>
<sequence length="58" mass="6096">MKCLIILEAVIAAVLLQATSGTQIDASGPVCSKDVTPFCSHCLSPDHTKLSCPLLKLN</sequence>
<keyword evidence="3" id="KW-1185">Reference proteome</keyword>
<gene>
    <name evidence="2" type="ORF">PGT21_015240</name>
</gene>
<feature type="chain" id="PRO_5022887111" evidence="1">
    <location>
        <begin position="22"/>
        <end position="58"/>
    </location>
</feature>
<feature type="signal peptide" evidence="1">
    <location>
        <begin position="1"/>
        <end position="21"/>
    </location>
</feature>